<dbReference type="InterPro" id="IPR024173">
    <property type="entry name" value="Pesterase_MJ0037-like"/>
</dbReference>
<evidence type="ECO:0000313" key="2">
    <source>
        <dbReference type="EMBL" id="GBH34696.1"/>
    </source>
</evidence>
<protein>
    <recommendedName>
        <fullName evidence="1">Calcineurin-like phosphoesterase domain-containing protein</fullName>
    </recommendedName>
</protein>
<dbReference type="Pfam" id="PF00149">
    <property type="entry name" value="Metallophos"/>
    <property type="match status" value="1"/>
</dbReference>
<gene>
    <name evidence="2" type="ORF">NZNM25_14870</name>
</gene>
<proteinExistence type="predicted"/>
<dbReference type="GO" id="GO:0016787">
    <property type="term" value="F:hydrolase activity"/>
    <property type="evidence" value="ECO:0007669"/>
    <property type="project" value="InterPro"/>
</dbReference>
<dbReference type="EMBL" id="BGKI01000007">
    <property type="protein sequence ID" value="GBH34696.1"/>
    <property type="molecule type" value="Genomic_DNA"/>
</dbReference>
<dbReference type="SUPFAM" id="SSF56300">
    <property type="entry name" value="Metallo-dependent phosphatases"/>
    <property type="match status" value="1"/>
</dbReference>
<evidence type="ECO:0000313" key="3">
    <source>
        <dbReference type="Proteomes" id="UP000245829"/>
    </source>
</evidence>
<comment type="caution">
    <text evidence="2">The sequence shown here is derived from an EMBL/GenBank/DDBJ whole genome shotgun (WGS) entry which is preliminary data.</text>
</comment>
<evidence type="ECO:0000259" key="1">
    <source>
        <dbReference type="Pfam" id="PF00149"/>
    </source>
</evidence>
<name>A0A2S2KSQ7_9ARCH</name>
<dbReference type="InterPro" id="IPR029052">
    <property type="entry name" value="Metallo-depent_PP-like"/>
</dbReference>
<sequence length="254" mass="28866">MYSITLMLQTRIIPSKPALILEGEKKNLIVTDIHLGFENTLKSNEIFIGKHSTINETIQEISEIIDSENPDSVILLGDIKSSIKNISRNEWEEVPLFFEEIGKKCDIVLIPGNHDANIQKLIPNKISMISSTGMIEENVLLTHGHTMPSENFSHIDKIIMGHIHPVFFQEDSIMNGQRVWVSLKTEKQKIFPSKSGELEIIIVPSFNRYFYATHKKYYKKSISPIIERLEILSAKIVSLDGVILGDETIIKQVL</sequence>
<dbReference type="InterPro" id="IPR004843">
    <property type="entry name" value="Calcineurin-like_PHP"/>
</dbReference>
<accession>A0A2S2KSQ7</accession>
<dbReference type="PANTHER" id="PTHR39323">
    <property type="entry name" value="BLR1149 PROTEIN"/>
    <property type="match status" value="1"/>
</dbReference>
<reference evidence="2 3" key="1">
    <citation type="submission" date="2018-05" db="EMBL/GenBank/DDBJ databases">
        <title>genome sequencing of Nitrosopumilus sp. NM25.</title>
        <authorList>
            <person name="Mori K."/>
            <person name="Nakagawa T."/>
        </authorList>
    </citation>
    <scope>NUCLEOTIDE SEQUENCE [LARGE SCALE GENOMIC DNA]</scope>
    <source>
        <strain evidence="2 3">NM25</strain>
    </source>
</reference>
<keyword evidence="3" id="KW-1185">Reference proteome</keyword>
<dbReference type="Proteomes" id="UP000245829">
    <property type="component" value="Unassembled WGS sequence"/>
</dbReference>
<dbReference type="AlphaFoldDB" id="A0A2S2KSQ7"/>
<dbReference type="Gene3D" id="3.60.21.10">
    <property type="match status" value="1"/>
</dbReference>
<dbReference type="PIRSF" id="PIRSF000887">
    <property type="entry name" value="Pesterase_MJ0037"/>
    <property type="match status" value="1"/>
</dbReference>
<dbReference type="PANTHER" id="PTHR39323:SF1">
    <property type="entry name" value="BLR1149 PROTEIN"/>
    <property type="match status" value="1"/>
</dbReference>
<feature type="domain" description="Calcineurin-like phosphoesterase" evidence="1">
    <location>
        <begin position="28"/>
        <end position="149"/>
    </location>
</feature>
<organism evidence="2 3">
    <name type="scientific">Nitrosopumilus zosterae</name>
    <dbReference type="NCBI Taxonomy" id="718286"/>
    <lineage>
        <taxon>Archaea</taxon>
        <taxon>Nitrososphaerota</taxon>
        <taxon>Nitrososphaeria</taxon>
        <taxon>Nitrosopumilales</taxon>
        <taxon>Nitrosopumilaceae</taxon>
        <taxon>Nitrosopumilus</taxon>
    </lineage>
</organism>